<dbReference type="AlphaFoldDB" id="A0A2P2IXZ3"/>
<sequence length="46" mass="5353">MTQNKEYATIVPAALAFTQQFTTSLLKLYNFSAFQFILISVFKRNF</sequence>
<organism evidence="1">
    <name type="scientific">Rhizophora mucronata</name>
    <name type="common">Asiatic mangrove</name>
    <dbReference type="NCBI Taxonomy" id="61149"/>
    <lineage>
        <taxon>Eukaryota</taxon>
        <taxon>Viridiplantae</taxon>
        <taxon>Streptophyta</taxon>
        <taxon>Embryophyta</taxon>
        <taxon>Tracheophyta</taxon>
        <taxon>Spermatophyta</taxon>
        <taxon>Magnoliopsida</taxon>
        <taxon>eudicotyledons</taxon>
        <taxon>Gunneridae</taxon>
        <taxon>Pentapetalae</taxon>
        <taxon>rosids</taxon>
        <taxon>fabids</taxon>
        <taxon>Malpighiales</taxon>
        <taxon>Rhizophoraceae</taxon>
        <taxon>Rhizophora</taxon>
    </lineage>
</organism>
<protein>
    <submittedName>
        <fullName evidence="1">Uncharacterized protein</fullName>
    </submittedName>
</protein>
<accession>A0A2P2IXZ3</accession>
<proteinExistence type="predicted"/>
<name>A0A2P2IXZ3_RHIMU</name>
<reference evidence="1" key="1">
    <citation type="submission" date="2018-02" db="EMBL/GenBank/DDBJ databases">
        <title>Rhizophora mucronata_Transcriptome.</title>
        <authorList>
            <person name="Meera S.P."/>
            <person name="Sreeshan A."/>
            <person name="Augustine A."/>
        </authorList>
    </citation>
    <scope>NUCLEOTIDE SEQUENCE</scope>
    <source>
        <tissue evidence="1">Leaf</tissue>
    </source>
</reference>
<evidence type="ECO:0000313" key="1">
    <source>
        <dbReference type="EMBL" id="MBW86096.1"/>
    </source>
</evidence>
<dbReference type="EMBL" id="GGEC01005613">
    <property type="protein sequence ID" value="MBW86096.1"/>
    <property type="molecule type" value="Transcribed_RNA"/>
</dbReference>